<reference evidence="22" key="2">
    <citation type="submission" date="2025-09" db="UniProtKB">
        <authorList>
            <consortium name="Ensembl"/>
        </authorList>
    </citation>
    <scope>IDENTIFICATION</scope>
</reference>
<keyword evidence="14 18" id="KW-0472">Membrane</keyword>
<dbReference type="STRING" id="94237.ENSMMOP00000021894"/>
<feature type="transmembrane region" description="Helical" evidence="18">
    <location>
        <begin position="268"/>
        <end position="288"/>
    </location>
</feature>
<evidence type="ECO:0000256" key="8">
    <source>
        <dbReference type="ARBA" id="ARBA00022840"/>
    </source>
</evidence>
<dbReference type="SUPFAM" id="SSF90123">
    <property type="entry name" value="ABC transporter transmembrane region"/>
    <property type="match status" value="1"/>
</dbReference>
<dbReference type="GO" id="GO:0015421">
    <property type="term" value="F:ABC-type oligopeptide transporter activity"/>
    <property type="evidence" value="ECO:0007669"/>
    <property type="project" value="TreeGrafter"/>
</dbReference>
<evidence type="ECO:0000256" key="12">
    <source>
        <dbReference type="ARBA" id="ARBA00023065"/>
    </source>
</evidence>
<keyword evidence="19" id="KW-0732">Signal</keyword>
<name>A0A3Q3X8S0_MOLML</name>
<dbReference type="GO" id="GO:0005743">
    <property type="term" value="C:mitochondrial inner membrane"/>
    <property type="evidence" value="ECO:0007669"/>
    <property type="project" value="UniProtKB-SubCell"/>
</dbReference>
<dbReference type="GO" id="GO:0090374">
    <property type="term" value="P:oligopeptide export from mitochondrion"/>
    <property type="evidence" value="ECO:0007669"/>
    <property type="project" value="TreeGrafter"/>
</dbReference>
<evidence type="ECO:0000256" key="17">
    <source>
        <dbReference type="ARBA" id="ARBA00042968"/>
    </source>
</evidence>
<keyword evidence="3" id="KW-0813">Transport</keyword>
<keyword evidence="4" id="KW-0633">Potassium transport</keyword>
<dbReference type="Proteomes" id="UP000261620">
    <property type="component" value="Unplaced"/>
</dbReference>
<feature type="domain" description="ABC transporter" evidence="20">
    <location>
        <begin position="444"/>
        <end position="681"/>
    </location>
</feature>
<keyword evidence="8" id="KW-0067">ATP-binding</keyword>
<dbReference type="InterPro" id="IPR039421">
    <property type="entry name" value="Type_1_exporter"/>
</dbReference>
<dbReference type="Gene3D" id="1.20.1560.10">
    <property type="entry name" value="ABC transporter type 1, transmembrane domain"/>
    <property type="match status" value="1"/>
</dbReference>
<keyword evidence="6" id="KW-0547">Nucleotide-binding</keyword>
<evidence type="ECO:0000256" key="5">
    <source>
        <dbReference type="ARBA" id="ARBA00022692"/>
    </source>
</evidence>
<dbReference type="PIRSF" id="PIRSF002773">
    <property type="entry name" value="ABC_prm/ATPase_B"/>
    <property type="match status" value="1"/>
</dbReference>
<dbReference type="GO" id="GO:0005524">
    <property type="term" value="F:ATP binding"/>
    <property type="evidence" value="ECO:0007669"/>
    <property type="project" value="UniProtKB-KW"/>
</dbReference>
<evidence type="ECO:0000256" key="15">
    <source>
        <dbReference type="ARBA" id="ARBA00040439"/>
    </source>
</evidence>
<evidence type="ECO:0000256" key="9">
    <source>
        <dbReference type="ARBA" id="ARBA00022946"/>
    </source>
</evidence>
<sequence>MVIACVIVYLLFILSRWFTSSSSNAFSSSQQPGNAVSRFWVLAQRAVRHSKRTSKPPGVALKFILGPAVLTVSARLFSHVAYCEADGNNNIPVEAAAKDPVPEFKWHILWEFVKPQLFALIGAVVLAFGAAILNIKIPLMLGDLVNVVARYLRDHTRNYVQEIRGPALKLLALYGLQGLLTSGYIILLSRVGERVAADMRKTLFASLLRQDVAFFDANKTGQLVNRLTADIQEFKSSFKLVISQGLRSVTQTVGCFVSLYVISPKLTGLTVVVLPCLVGAGALAGSFLRKLSRRAQEQVAKATGVADEALGNVRTVKAFAMEERELQLYVYEVEKSCDLNENLGAGIAVFQGLSNIALNCIVLGTIFAGGTLIAHNEMSPGDLMSFLVASQTVQRSLASISILFGQMVRGISSGARVFEYLALKPTIPLSGEGRIPYHSLTGRVDFKDISFSYPTRPGHQILKRLNLTLPPGKTVAIVGESGGGKSTVAALLERFYDPTSGVIMLDGLDIRILDLSWLRGQIIGFINQEPVLFGSSILENIRFGKPEATDAEVINAAKQANAHGFITSFPDSYNTVVGERGVTLSGGQKQRIAIARALIKNPAILVLDEATSALDAESERVVQEALDRATRGRTVLVIAHRLSTIQGADLICVISNGRIVEAGTHSELLSKGGLYSDLIRRQRAAGQK</sequence>
<dbReference type="Ensembl" id="ENSMMOT00000022258.1">
    <property type="protein sequence ID" value="ENSMMOP00000021894.1"/>
    <property type="gene ID" value="ENSMMOG00000016650.1"/>
</dbReference>
<evidence type="ECO:0000256" key="2">
    <source>
        <dbReference type="ARBA" id="ARBA00007577"/>
    </source>
</evidence>
<dbReference type="GO" id="GO:0006813">
    <property type="term" value="P:potassium ion transport"/>
    <property type="evidence" value="ECO:0007669"/>
    <property type="project" value="UniProtKB-KW"/>
</dbReference>
<evidence type="ECO:0000313" key="23">
    <source>
        <dbReference type="Proteomes" id="UP000261620"/>
    </source>
</evidence>
<feature type="domain" description="ABC transmembrane type-1" evidence="21">
    <location>
        <begin position="121"/>
        <end position="409"/>
    </location>
</feature>
<dbReference type="PANTHER" id="PTHR43394">
    <property type="entry name" value="ATP-DEPENDENT PERMEASE MDL1, MITOCHONDRIAL"/>
    <property type="match status" value="1"/>
</dbReference>
<organism evidence="22 23">
    <name type="scientific">Mola mola</name>
    <name type="common">Ocean sunfish</name>
    <name type="synonym">Tetraodon mola</name>
    <dbReference type="NCBI Taxonomy" id="94237"/>
    <lineage>
        <taxon>Eukaryota</taxon>
        <taxon>Metazoa</taxon>
        <taxon>Chordata</taxon>
        <taxon>Craniata</taxon>
        <taxon>Vertebrata</taxon>
        <taxon>Euteleostomi</taxon>
        <taxon>Actinopterygii</taxon>
        <taxon>Neopterygii</taxon>
        <taxon>Teleostei</taxon>
        <taxon>Neoteleostei</taxon>
        <taxon>Acanthomorphata</taxon>
        <taxon>Eupercaria</taxon>
        <taxon>Tetraodontiformes</taxon>
        <taxon>Molidae</taxon>
        <taxon>Mola</taxon>
    </lineage>
</organism>
<feature type="transmembrane region" description="Helical" evidence="18">
    <location>
        <begin position="117"/>
        <end position="137"/>
    </location>
</feature>
<dbReference type="SMART" id="SM00382">
    <property type="entry name" value="AAA"/>
    <property type="match status" value="1"/>
</dbReference>
<evidence type="ECO:0000256" key="10">
    <source>
        <dbReference type="ARBA" id="ARBA00022958"/>
    </source>
</evidence>
<dbReference type="Gene3D" id="3.40.50.300">
    <property type="entry name" value="P-loop containing nucleotide triphosphate hydrolases"/>
    <property type="match status" value="1"/>
</dbReference>
<dbReference type="PROSITE" id="PS50929">
    <property type="entry name" value="ABC_TM1F"/>
    <property type="match status" value="1"/>
</dbReference>
<evidence type="ECO:0000256" key="14">
    <source>
        <dbReference type="ARBA" id="ARBA00023136"/>
    </source>
</evidence>
<evidence type="ECO:0000256" key="19">
    <source>
        <dbReference type="SAM" id="SignalP"/>
    </source>
</evidence>
<comment type="similarity">
    <text evidence="2">Belongs to the ABC transporter superfamily. ABCB family. Multidrug resistance exporter (TC 3.A.1.201) subfamily.</text>
</comment>
<protein>
    <recommendedName>
        <fullName evidence="15">Mitochondrial potassium channel ATP-binding subunit</fullName>
    </recommendedName>
    <alternativeName>
        <fullName evidence="17">ATP-binding cassette sub-family B member 8, mitochondrial</fullName>
    </alternativeName>
    <alternativeName>
        <fullName evidence="16">Mitochondrial sulfonylurea-receptor</fullName>
    </alternativeName>
</protein>
<accession>A0A3Q3X8S0</accession>
<keyword evidence="10" id="KW-0630">Potassium</keyword>
<dbReference type="InterPro" id="IPR003439">
    <property type="entry name" value="ABC_transporter-like_ATP-bd"/>
</dbReference>
<evidence type="ECO:0000259" key="21">
    <source>
        <dbReference type="PROSITE" id="PS50929"/>
    </source>
</evidence>
<dbReference type="CDD" id="cd18574">
    <property type="entry name" value="ABC_6TM_ABCB8_like"/>
    <property type="match status" value="1"/>
</dbReference>
<dbReference type="SUPFAM" id="SSF52540">
    <property type="entry name" value="P-loop containing nucleoside triphosphate hydrolases"/>
    <property type="match status" value="1"/>
</dbReference>
<dbReference type="OMA" id="MTWLGER"/>
<evidence type="ECO:0000256" key="11">
    <source>
        <dbReference type="ARBA" id="ARBA00022989"/>
    </source>
</evidence>
<keyword evidence="13" id="KW-0496">Mitochondrion</keyword>
<feature type="signal peptide" evidence="19">
    <location>
        <begin position="1"/>
        <end position="23"/>
    </location>
</feature>
<keyword evidence="9" id="KW-0809">Transit peptide</keyword>
<evidence type="ECO:0000256" key="16">
    <source>
        <dbReference type="ARBA" id="ARBA00041416"/>
    </source>
</evidence>
<keyword evidence="23" id="KW-1185">Reference proteome</keyword>
<feature type="transmembrane region" description="Helical" evidence="18">
    <location>
        <begin position="171"/>
        <end position="191"/>
    </location>
</feature>
<dbReference type="InterPro" id="IPR036640">
    <property type="entry name" value="ABC1_TM_sf"/>
</dbReference>
<proteinExistence type="inferred from homology"/>
<feature type="chain" id="PRO_5018628570" description="Mitochondrial potassium channel ATP-binding subunit" evidence="19">
    <location>
        <begin position="24"/>
        <end position="688"/>
    </location>
</feature>
<dbReference type="PANTHER" id="PTHR43394:SF17">
    <property type="entry name" value="MITOCHONDRIAL POTASSIUM CHANNEL ATP-BINDING SUBUNIT"/>
    <property type="match status" value="1"/>
</dbReference>
<dbReference type="CDD" id="cd03249">
    <property type="entry name" value="ABC_MTABC3_MDL1_MDL2"/>
    <property type="match status" value="1"/>
</dbReference>
<keyword evidence="11 18" id="KW-1133">Transmembrane helix</keyword>
<keyword evidence="7" id="KW-0999">Mitochondrion inner membrane</keyword>
<evidence type="ECO:0000259" key="20">
    <source>
        <dbReference type="PROSITE" id="PS50893"/>
    </source>
</evidence>
<dbReference type="PROSITE" id="PS00211">
    <property type="entry name" value="ABC_TRANSPORTER_1"/>
    <property type="match status" value="1"/>
</dbReference>
<evidence type="ECO:0000256" key="6">
    <source>
        <dbReference type="ARBA" id="ARBA00022741"/>
    </source>
</evidence>
<dbReference type="Pfam" id="PF00005">
    <property type="entry name" value="ABC_tran"/>
    <property type="match status" value="1"/>
</dbReference>
<evidence type="ECO:0000313" key="22">
    <source>
        <dbReference type="Ensembl" id="ENSMMOP00000021894.1"/>
    </source>
</evidence>
<reference evidence="22" key="1">
    <citation type="submission" date="2025-08" db="UniProtKB">
        <authorList>
            <consortium name="Ensembl"/>
        </authorList>
    </citation>
    <scope>IDENTIFICATION</scope>
</reference>
<evidence type="ECO:0000256" key="18">
    <source>
        <dbReference type="SAM" id="Phobius"/>
    </source>
</evidence>
<evidence type="ECO:0000256" key="1">
    <source>
        <dbReference type="ARBA" id="ARBA00004448"/>
    </source>
</evidence>
<dbReference type="InterPro" id="IPR003593">
    <property type="entry name" value="AAA+_ATPase"/>
</dbReference>
<evidence type="ECO:0000256" key="3">
    <source>
        <dbReference type="ARBA" id="ARBA00022448"/>
    </source>
</evidence>
<keyword evidence="5 18" id="KW-0812">Transmembrane</keyword>
<dbReference type="PROSITE" id="PS50893">
    <property type="entry name" value="ABC_TRANSPORTER_2"/>
    <property type="match status" value="1"/>
</dbReference>
<comment type="subcellular location">
    <subcellularLocation>
        <location evidence="1">Mitochondrion inner membrane</location>
        <topology evidence="1">Multi-pass membrane protein</topology>
    </subcellularLocation>
</comment>
<evidence type="ECO:0000256" key="13">
    <source>
        <dbReference type="ARBA" id="ARBA00023128"/>
    </source>
</evidence>
<dbReference type="InterPro" id="IPR017871">
    <property type="entry name" value="ABC_transporter-like_CS"/>
</dbReference>
<keyword evidence="12" id="KW-0406">Ion transport</keyword>
<dbReference type="Pfam" id="PF00664">
    <property type="entry name" value="ABC_membrane"/>
    <property type="match status" value="1"/>
</dbReference>
<evidence type="ECO:0000256" key="4">
    <source>
        <dbReference type="ARBA" id="ARBA00022538"/>
    </source>
</evidence>
<dbReference type="GO" id="GO:0016887">
    <property type="term" value="F:ATP hydrolysis activity"/>
    <property type="evidence" value="ECO:0007669"/>
    <property type="project" value="InterPro"/>
</dbReference>
<dbReference type="FunFam" id="1.20.1560.10:FF:000016">
    <property type="entry name" value="ATP-binding cassette sub-family B member 8, mitochondrial"/>
    <property type="match status" value="1"/>
</dbReference>
<evidence type="ECO:0000256" key="7">
    <source>
        <dbReference type="ARBA" id="ARBA00022792"/>
    </source>
</evidence>
<dbReference type="FunFam" id="3.40.50.300:FF:000403">
    <property type="entry name" value="ATP-binding cassette sub-family B member 8, mitochondrial"/>
    <property type="match status" value="1"/>
</dbReference>
<dbReference type="InterPro" id="IPR011527">
    <property type="entry name" value="ABC1_TM_dom"/>
</dbReference>
<dbReference type="AlphaFoldDB" id="A0A3Q3X8S0"/>
<dbReference type="InterPro" id="IPR027417">
    <property type="entry name" value="P-loop_NTPase"/>
</dbReference>